<dbReference type="InterPro" id="IPR050469">
    <property type="entry name" value="Diguanylate_Cyclase"/>
</dbReference>
<dbReference type="GO" id="GO:1902201">
    <property type="term" value="P:negative regulation of bacterial-type flagellum-dependent cell motility"/>
    <property type="evidence" value="ECO:0007669"/>
    <property type="project" value="TreeGrafter"/>
</dbReference>
<dbReference type="FunFam" id="3.30.70.270:FF:000001">
    <property type="entry name" value="Diguanylate cyclase domain protein"/>
    <property type="match status" value="1"/>
</dbReference>
<dbReference type="GO" id="GO:0052621">
    <property type="term" value="F:diguanylate cyclase activity"/>
    <property type="evidence" value="ECO:0007669"/>
    <property type="project" value="TreeGrafter"/>
</dbReference>
<dbReference type="PANTHER" id="PTHR45138:SF9">
    <property type="entry name" value="DIGUANYLATE CYCLASE DGCM-RELATED"/>
    <property type="match status" value="1"/>
</dbReference>
<proteinExistence type="predicted"/>
<protein>
    <recommendedName>
        <fullName evidence="1">GGDEF domain-containing protein</fullName>
    </recommendedName>
</protein>
<reference evidence="2" key="1">
    <citation type="submission" date="2018-06" db="EMBL/GenBank/DDBJ databases">
        <authorList>
            <person name="Zhirakovskaya E."/>
        </authorList>
    </citation>
    <scope>NUCLEOTIDE SEQUENCE</scope>
</reference>
<dbReference type="CDD" id="cd01949">
    <property type="entry name" value="GGDEF"/>
    <property type="match status" value="1"/>
</dbReference>
<dbReference type="Pfam" id="PF00990">
    <property type="entry name" value="GGDEF"/>
    <property type="match status" value="1"/>
</dbReference>
<dbReference type="PROSITE" id="PS50887">
    <property type="entry name" value="GGDEF"/>
    <property type="match status" value="1"/>
</dbReference>
<dbReference type="InterPro" id="IPR000160">
    <property type="entry name" value="GGDEF_dom"/>
</dbReference>
<dbReference type="EMBL" id="UOFT01000045">
    <property type="protein sequence ID" value="VAW95358.1"/>
    <property type="molecule type" value="Genomic_DNA"/>
</dbReference>
<dbReference type="GO" id="GO:0043709">
    <property type="term" value="P:cell adhesion involved in single-species biofilm formation"/>
    <property type="evidence" value="ECO:0007669"/>
    <property type="project" value="TreeGrafter"/>
</dbReference>
<dbReference type="Gene3D" id="3.30.70.270">
    <property type="match status" value="1"/>
</dbReference>
<gene>
    <name evidence="2" type="ORF">MNBD_GAMMA23-979</name>
</gene>
<evidence type="ECO:0000259" key="1">
    <source>
        <dbReference type="PROSITE" id="PS50887"/>
    </source>
</evidence>
<dbReference type="AlphaFoldDB" id="A0A3B0ZPG3"/>
<dbReference type="PANTHER" id="PTHR45138">
    <property type="entry name" value="REGULATORY COMPONENTS OF SENSORY TRANSDUCTION SYSTEM"/>
    <property type="match status" value="1"/>
</dbReference>
<accession>A0A3B0ZPG3</accession>
<dbReference type="NCBIfam" id="TIGR00254">
    <property type="entry name" value="GGDEF"/>
    <property type="match status" value="1"/>
</dbReference>
<sequence>MSTQSSIQSSSSLNLNSAVLGHDALDIIPAELEQTLKLAGLLQTSLELDTVLNYFLDAVNHLIRFDGAQFTNNEFSYEFQYGKNERHSCTYRLRLGEELLGELSFSRKKRFAEAETNQLETILCQVLYPVRNAILYKRAVVSSQVDPLTGTNNRAAFDSAIEKEVERSHRHHMPLSLAVIDIDFFKQVNDNYGHSTGDNVLRKVTEVIKDTLRASDELFRYGGEEFTVILNGTDSDGAANVAERIREEIENTYFEHEGGTIPLTVSIGISSLTTRDDAKRLFNKADAALYRAKETGRNKIHYYAKSRMKAT</sequence>
<dbReference type="InterPro" id="IPR029787">
    <property type="entry name" value="Nucleotide_cyclase"/>
</dbReference>
<organism evidence="2">
    <name type="scientific">hydrothermal vent metagenome</name>
    <dbReference type="NCBI Taxonomy" id="652676"/>
    <lineage>
        <taxon>unclassified sequences</taxon>
        <taxon>metagenomes</taxon>
        <taxon>ecological metagenomes</taxon>
    </lineage>
</organism>
<dbReference type="GO" id="GO:0005886">
    <property type="term" value="C:plasma membrane"/>
    <property type="evidence" value="ECO:0007669"/>
    <property type="project" value="TreeGrafter"/>
</dbReference>
<name>A0A3B0ZPG3_9ZZZZ</name>
<dbReference type="SUPFAM" id="SSF55073">
    <property type="entry name" value="Nucleotide cyclase"/>
    <property type="match status" value="1"/>
</dbReference>
<evidence type="ECO:0000313" key="2">
    <source>
        <dbReference type="EMBL" id="VAW95358.1"/>
    </source>
</evidence>
<dbReference type="SMART" id="SM00267">
    <property type="entry name" value="GGDEF"/>
    <property type="match status" value="1"/>
</dbReference>
<feature type="domain" description="GGDEF" evidence="1">
    <location>
        <begin position="173"/>
        <end position="305"/>
    </location>
</feature>
<dbReference type="InterPro" id="IPR043128">
    <property type="entry name" value="Rev_trsase/Diguanyl_cyclase"/>
</dbReference>